<gene>
    <name evidence="3" type="ORF">G5C60_26195</name>
</gene>
<evidence type="ECO:0000313" key="3">
    <source>
        <dbReference type="EMBL" id="NGO10997.1"/>
    </source>
</evidence>
<name>A0A6G4VB04_9ACTN</name>
<feature type="region of interest" description="Disordered" evidence="1">
    <location>
        <begin position="42"/>
        <end position="84"/>
    </location>
</feature>
<sequence>MLRTKSHHFVAARIRRTRTAVLFASVTSAALLAYGCLPEQQKDSVDARRPAVPEETSAWSEEQPAPDEPSEPAGSPIPADGSGEFATARDSLASVGKGTPRRYRVQVEDSLDLSLSAAAREVNAILGDPRGWTASGEAFQLVASKPADFTVKIATPATVDAICGAAGLDTQGQVNCTVGSTVVVNLRRWQLGSPQFDGPIEEYRALIINHEVGHRLGHGHEGCPGPGKPAPAMMQQIKGLDGCEANAWPYDREGRYIEGPSVD</sequence>
<organism evidence="3 4">
    <name type="scientific">Streptomyces scabichelini</name>
    <dbReference type="NCBI Taxonomy" id="2711217"/>
    <lineage>
        <taxon>Bacteria</taxon>
        <taxon>Bacillati</taxon>
        <taxon>Actinomycetota</taxon>
        <taxon>Actinomycetes</taxon>
        <taxon>Kitasatosporales</taxon>
        <taxon>Streptomycetaceae</taxon>
        <taxon>Streptomyces</taxon>
    </lineage>
</organism>
<comment type="caution">
    <text evidence="3">The sequence shown here is derived from an EMBL/GenBank/DDBJ whole genome shotgun (WGS) entry which is preliminary data.</text>
</comment>
<dbReference type="Proteomes" id="UP000472335">
    <property type="component" value="Unassembled WGS sequence"/>
</dbReference>
<evidence type="ECO:0000259" key="2">
    <source>
        <dbReference type="Pfam" id="PF11350"/>
    </source>
</evidence>
<dbReference type="InterPro" id="IPR022603">
    <property type="entry name" value="DUF3152"/>
</dbReference>
<feature type="compositionally biased region" description="Basic and acidic residues" evidence="1">
    <location>
        <begin position="42"/>
        <end position="52"/>
    </location>
</feature>
<dbReference type="EMBL" id="JAAKZY010000090">
    <property type="protein sequence ID" value="NGO10997.1"/>
    <property type="molecule type" value="Genomic_DNA"/>
</dbReference>
<keyword evidence="4" id="KW-1185">Reference proteome</keyword>
<feature type="domain" description="DUF3152" evidence="2">
    <location>
        <begin position="72"/>
        <end position="245"/>
    </location>
</feature>
<dbReference type="AlphaFoldDB" id="A0A6G4VB04"/>
<accession>A0A6G4VB04</accession>
<protein>
    <submittedName>
        <fullName evidence="3">DUF3152 domain-containing protein</fullName>
    </submittedName>
</protein>
<reference evidence="3 4" key="1">
    <citation type="submission" date="2020-02" db="EMBL/GenBank/DDBJ databases">
        <title>Whole-genome analyses of novel actinobacteria.</title>
        <authorList>
            <person name="Sahin N."/>
            <person name="Gencbay T."/>
        </authorList>
    </citation>
    <scope>NUCLEOTIDE SEQUENCE [LARGE SCALE GENOMIC DNA]</scope>
    <source>
        <strain evidence="3 4">HC44</strain>
    </source>
</reference>
<dbReference type="RefSeq" id="WP_165263375.1">
    <property type="nucleotide sequence ID" value="NZ_JAAKZY010000090.1"/>
</dbReference>
<evidence type="ECO:0000313" key="4">
    <source>
        <dbReference type="Proteomes" id="UP000472335"/>
    </source>
</evidence>
<dbReference type="Pfam" id="PF11350">
    <property type="entry name" value="DUF3152"/>
    <property type="match status" value="1"/>
</dbReference>
<proteinExistence type="predicted"/>
<evidence type="ECO:0000256" key="1">
    <source>
        <dbReference type="SAM" id="MobiDB-lite"/>
    </source>
</evidence>
<dbReference type="SUPFAM" id="SSF55486">
    <property type="entry name" value="Metalloproteases ('zincins'), catalytic domain"/>
    <property type="match status" value="1"/>
</dbReference>